<evidence type="ECO:0000256" key="2">
    <source>
        <dbReference type="ARBA" id="ARBA00023008"/>
    </source>
</evidence>
<comment type="similarity">
    <text evidence="1">Belongs to the SCO1/2 family.</text>
</comment>
<protein>
    <submittedName>
        <fullName evidence="7">SCO family protein</fullName>
    </submittedName>
</protein>
<gene>
    <name evidence="7" type="ORF">HW532_21650</name>
</gene>
<keyword evidence="5" id="KW-0732">Signal</keyword>
<dbReference type="PANTHER" id="PTHR12151">
    <property type="entry name" value="ELECTRON TRANSPORT PROTIN SCO1/SENC FAMILY MEMBER"/>
    <property type="match status" value="1"/>
</dbReference>
<reference evidence="7 8" key="1">
    <citation type="submission" date="2020-06" db="EMBL/GenBank/DDBJ databases">
        <title>Genome sequence of 2 isolates from Red Sea Mangroves.</title>
        <authorList>
            <person name="Sefrji F."/>
            <person name="Michoud G."/>
            <person name="Merlino G."/>
            <person name="Daffonchio D."/>
        </authorList>
    </citation>
    <scope>NUCLEOTIDE SEQUENCE [LARGE SCALE GENOMIC DNA]</scope>
    <source>
        <strain evidence="7 8">R1DC25</strain>
    </source>
</reference>
<name>A0A7S8C860_9HYPH</name>
<dbReference type="GO" id="GO:0046872">
    <property type="term" value="F:metal ion binding"/>
    <property type="evidence" value="ECO:0007669"/>
    <property type="project" value="UniProtKB-KW"/>
</dbReference>
<dbReference type="InterPro" id="IPR013766">
    <property type="entry name" value="Thioredoxin_domain"/>
</dbReference>
<keyword evidence="8" id="KW-1185">Reference proteome</keyword>
<dbReference type="InterPro" id="IPR036249">
    <property type="entry name" value="Thioredoxin-like_sf"/>
</dbReference>
<accession>A0A7S8C860</accession>
<organism evidence="7 8">
    <name type="scientific">Kaustia mangrovi</name>
    <dbReference type="NCBI Taxonomy" id="2593653"/>
    <lineage>
        <taxon>Bacteria</taxon>
        <taxon>Pseudomonadati</taxon>
        <taxon>Pseudomonadota</taxon>
        <taxon>Alphaproteobacteria</taxon>
        <taxon>Hyphomicrobiales</taxon>
        <taxon>Parvibaculaceae</taxon>
        <taxon>Kaustia</taxon>
    </lineage>
</organism>
<dbReference type="RefSeq" id="WP_213162444.1">
    <property type="nucleotide sequence ID" value="NZ_CP058214.1"/>
</dbReference>
<dbReference type="PANTHER" id="PTHR12151:SF25">
    <property type="entry name" value="LINALOOL DEHYDRATASE_ISOMERASE DOMAIN-CONTAINING PROTEIN"/>
    <property type="match status" value="1"/>
</dbReference>
<dbReference type="InterPro" id="IPR003782">
    <property type="entry name" value="SCO1/SenC"/>
</dbReference>
<feature type="signal peptide" evidence="5">
    <location>
        <begin position="1"/>
        <end position="24"/>
    </location>
</feature>
<dbReference type="KEGG" id="kmn:HW532_21650"/>
<evidence type="ECO:0000256" key="4">
    <source>
        <dbReference type="PIRSR" id="PIRSR603782-2"/>
    </source>
</evidence>
<keyword evidence="4" id="KW-1015">Disulfide bond</keyword>
<evidence type="ECO:0000259" key="6">
    <source>
        <dbReference type="PROSITE" id="PS51352"/>
    </source>
</evidence>
<evidence type="ECO:0000256" key="5">
    <source>
        <dbReference type="SAM" id="SignalP"/>
    </source>
</evidence>
<dbReference type="CDD" id="cd02968">
    <property type="entry name" value="SCO"/>
    <property type="match status" value="1"/>
</dbReference>
<feature type="binding site" evidence="3">
    <location>
        <position position="194"/>
    </location>
    <ligand>
        <name>Cu cation</name>
        <dbReference type="ChEBI" id="CHEBI:23378"/>
    </ligand>
</feature>
<dbReference type="PROSITE" id="PS51257">
    <property type="entry name" value="PROKAR_LIPOPROTEIN"/>
    <property type="match status" value="1"/>
</dbReference>
<feature type="binding site" evidence="3">
    <location>
        <position position="99"/>
    </location>
    <ligand>
        <name>Cu cation</name>
        <dbReference type="ChEBI" id="CHEBI:23378"/>
    </ligand>
</feature>
<feature type="domain" description="Thioredoxin" evidence="6">
    <location>
        <begin position="56"/>
        <end position="230"/>
    </location>
</feature>
<sequence>MKTLLLACAAALALACQAVPDARAHETGSEAEGETGIEGPADDYVYELAAPGTYSLPAIRPAANAWLVDETGADRELARLFEGRITLLAFIYTRCGDICPVATLRMADLQRLAARMPAVAETFQLVSLSFDPAYDTPARLADYARHMRADTGTAPPWTFLTARSADAIAPVLKAYDQPVARKPDGEDTTGPFSHLLRVFLIDRDGMIRNIYSADFLDPRLVLNDVRTLLAPVPGTPSQ</sequence>
<keyword evidence="3" id="KW-0479">Metal-binding</keyword>
<evidence type="ECO:0000313" key="7">
    <source>
        <dbReference type="EMBL" id="QPC45071.1"/>
    </source>
</evidence>
<dbReference type="Gene3D" id="3.40.30.10">
    <property type="entry name" value="Glutaredoxin"/>
    <property type="match status" value="1"/>
</dbReference>
<evidence type="ECO:0000313" key="8">
    <source>
        <dbReference type="Proteomes" id="UP000593594"/>
    </source>
</evidence>
<feature type="chain" id="PRO_5032430276" evidence="5">
    <location>
        <begin position="25"/>
        <end position="238"/>
    </location>
</feature>
<proteinExistence type="inferred from homology"/>
<feature type="binding site" evidence="3">
    <location>
        <position position="95"/>
    </location>
    <ligand>
        <name>Cu cation</name>
        <dbReference type="ChEBI" id="CHEBI:23378"/>
    </ligand>
</feature>
<evidence type="ECO:0000256" key="3">
    <source>
        <dbReference type="PIRSR" id="PIRSR603782-1"/>
    </source>
</evidence>
<dbReference type="EMBL" id="CP058214">
    <property type="protein sequence ID" value="QPC45071.1"/>
    <property type="molecule type" value="Genomic_DNA"/>
</dbReference>
<dbReference type="AlphaFoldDB" id="A0A7S8C860"/>
<evidence type="ECO:0000256" key="1">
    <source>
        <dbReference type="ARBA" id="ARBA00010996"/>
    </source>
</evidence>
<dbReference type="Pfam" id="PF02630">
    <property type="entry name" value="SCO1-SenC"/>
    <property type="match status" value="1"/>
</dbReference>
<dbReference type="PROSITE" id="PS51352">
    <property type="entry name" value="THIOREDOXIN_2"/>
    <property type="match status" value="1"/>
</dbReference>
<keyword evidence="2 3" id="KW-0186">Copper</keyword>
<dbReference type="SUPFAM" id="SSF52833">
    <property type="entry name" value="Thioredoxin-like"/>
    <property type="match status" value="1"/>
</dbReference>
<dbReference type="Proteomes" id="UP000593594">
    <property type="component" value="Chromosome"/>
</dbReference>
<feature type="disulfide bond" description="Redox-active" evidence="4">
    <location>
        <begin position="95"/>
        <end position="99"/>
    </location>
</feature>